<accession>A0A8J3NC32</accession>
<dbReference type="InterPro" id="IPR036388">
    <property type="entry name" value="WH-like_DNA-bd_sf"/>
</dbReference>
<proteinExistence type="predicted"/>
<organism evidence="1 2">
    <name type="scientific">Actinocatenispora rupis</name>
    <dbReference type="NCBI Taxonomy" id="519421"/>
    <lineage>
        <taxon>Bacteria</taxon>
        <taxon>Bacillati</taxon>
        <taxon>Actinomycetota</taxon>
        <taxon>Actinomycetes</taxon>
        <taxon>Micromonosporales</taxon>
        <taxon>Micromonosporaceae</taxon>
        <taxon>Actinocatenispora</taxon>
    </lineage>
</organism>
<dbReference type="Gene3D" id="6.10.140.2180">
    <property type="match status" value="1"/>
</dbReference>
<dbReference type="Proteomes" id="UP000612808">
    <property type="component" value="Unassembled WGS sequence"/>
</dbReference>
<dbReference type="AlphaFoldDB" id="A0A8J3NC32"/>
<evidence type="ECO:0000313" key="2">
    <source>
        <dbReference type="Proteomes" id="UP000612808"/>
    </source>
</evidence>
<sequence>MYRHAGLLTEAGVLEVADERRVHGAVERHYRLRRERAVIDDEGAAGMSLADHRRGFAAALAALHAGFTAYLARPGAEPATDPAGYRQGTVWLNQAEIADLAAVLHRVFAAGTEHRGTAGRRPYLLSPIFFPVEDPVD</sequence>
<reference evidence="1" key="1">
    <citation type="submission" date="2021-01" db="EMBL/GenBank/DDBJ databases">
        <title>Whole genome shotgun sequence of Actinocatenispora rupis NBRC 107355.</title>
        <authorList>
            <person name="Komaki H."/>
            <person name="Tamura T."/>
        </authorList>
    </citation>
    <scope>NUCLEOTIDE SEQUENCE</scope>
    <source>
        <strain evidence="1">NBRC 107355</strain>
    </source>
</reference>
<name>A0A8J3NC32_9ACTN</name>
<dbReference type="Gene3D" id="1.10.10.10">
    <property type="entry name" value="Winged helix-like DNA-binding domain superfamily/Winged helix DNA-binding domain"/>
    <property type="match status" value="1"/>
</dbReference>
<evidence type="ECO:0000313" key="1">
    <source>
        <dbReference type="EMBL" id="GID11435.1"/>
    </source>
</evidence>
<dbReference type="EMBL" id="BOMB01000012">
    <property type="protein sequence ID" value="GID11435.1"/>
    <property type="molecule type" value="Genomic_DNA"/>
</dbReference>
<dbReference type="RefSeq" id="WP_203657425.1">
    <property type="nucleotide sequence ID" value="NZ_BAAAZM010000006.1"/>
</dbReference>
<comment type="caution">
    <text evidence="1">The sequence shown here is derived from an EMBL/GenBank/DDBJ whole genome shotgun (WGS) entry which is preliminary data.</text>
</comment>
<gene>
    <name evidence="1" type="ORF">Aru02nite_23240</name>
</gene>
<protein>
    <submittedName>
        <fullName evidence="1">Uncharacterized protein</fullName>
    </submittedName>
</protein>
<keyword evidence="2" id="KW-1185">Reference proteome</keyword>